<reference evidence="1 2" key="1">
    <citation type="journal article" date="2016" name="Microb. Cell Fact.">
        <title>Dissection of exopolysaccharide biosynthesis in Kozakia baliensis.</title>
        <authorList>
            <person name="Brandt J.U."/>
            <person name="Jakob F."/>
            <person name="Behr J."/>
            <person name="Geissler A.J."/>
            <person name="Vogel R.F."/>
        </authorList>
    </citation>
    <scope>NUCLEOTIDE SEQUENCE [LARGE SCALE GENOMIC DNA]</scope>
    <source>
        <strain evidence="1 2">DSM 14400</strain>
    </source>
</reference>
<dbReference type="STRING" id="153496.A0U89_09575"/>
<evidence type="ECO:0000313" key="2">
    <source>
        <dbReference type="Proteomes" id="UP000179145"/>
    </source>
</evidence>
<dbReference type="AlphaFoldDB" id="A0A1D8UUL6"/>
<accession>A0A1D8UUL6</accession>
<keyword evidence="2" id="KW-1185">Reference proteome</keyword>
<proteinExistence type="predicted"/>
<protein>
    <submittedName>
        <fullName evidence="1">Uncharacterized protein</fullName>
    </submittedName>
</protein>
<dbReference type="Proteomes" id="UP000179145">
    <property type="component" value="Chromosome"/>
</dbReference>
<dbReference type="OrthoDB" id="7283364at2"/>
<gene>
    <name evidence="1" type="ORF">A0U89_09575</name>
</gene>
<evidence type="ECO:0000313" key="1">
    <source>
        <dbReference type="EMBL" id="AOX17342.1"/>
    </source>
</evidence>
<dbReference type="KEGG" id="kba:A0U89_09575"/>
<dbReference type="EMBL" id="CP014674">
    <property type="protein sequence ID" value="AOX17342.1"/>
    <property type="molecule type" value="Genomic_DNA"/>
</dbReference>
<name>A0A1D8UUL6_9PROT</name>
<organism evidence="1 2">
    <name type="scientific">Kozakia baliensis</name>
    <dbReference type="NCBI Taxonomy" id="153496"/>
    <lineage>
        <taxon>Bacteria</taxon>
        <taxon>Pseudomonadati</taxon>
        <taxon>Pseudomonadota</taxon>
        <taxon>Alphaproteobacteria</taxon>
        <taxon>Acetobacterales</taxon>
        <taxon>Acetobacteraceae</taxon>
        <taxon>Kozakia</taxon>
    </lineage>
</organism>
<dbReference type="RefSeq" id="WP_029606080.1">
    <property type="nucleotide sequence ID" value="NZ_BJVW01000001.1"/>
</dbReference>
<sequence>MNAEDIDEWLDSWIEDNYERFEDPNQAVSLCLKDASATGIAEADVVDAAGGDLAAHLIAESMAIAEARED</sequence>